<sequence>MMPVDFNTLAQQCAPAVHPSTLQAIVRTESGFQPYAIGVVGGRLVRQPHSRDEAVATVKALDAAGWNYSVGLSQVNRANLGRYGLTGQDAAAAFDPCANLRAGSAILADCYRRASARMGAGQQALRAAFSCYYSGNFQRGFTADSGARYAQSSYVQRVVANALPAPAGVTNTAVVTDEVQAQMALQVQTEANVHVNEPASAQAIPVVPAVTPESGLRGISGQVARTVRPAPLDEPPALGGKARAHATWDTFGDF</sequence>
<reference evidence="3" key="1">
    <citation type="submission" date="2017-01" db="EMBL/GenBank/DDBJ databases">
        <title>Genome Analysis of Deinococcus marmoris KOPRI26562.</title>
        <authorList>
            <person name="Kim J.H."/>
            <person name="Oh H.-M."/>
        </authorList>
    </citation>
    <scope>NUCLEOTIDE SEQUENCE [LARGE SCALE GENOMIC DNA]</scope>
    <source>
        <strain evidence="3">PAMC 26633</strain>
    </source>
</reference>
<evidence type="ECO:0000259" key="1">
    <source>
        <dbReference type="Pfam" id="PF01464"/>
    </source>
</evidence>
<evidence type="ECO:0000313" key="3">
    <source>
        <dbReference type="Proteomes" id="UP000214720"/>
    </source>
</evidence>
<dbReference type="OrthoDB" id="8565485at2"/>
<dbReference type="RefSeq" id="WP_089160504.1">
    <property type="nucleotide sequence ID" value="NZ_MTHB01000057.1"/>
</dbReference>
<dbReference type="AlphaFoldDB" id="A0A226X568"/>
<dbReference type="SUPFAM" id="SSF53955">
    <property type="entry name" value="Lysozyme-like"/>
    <property type="match status" value="1"/>
</dbReference>
<name>A0A226X568_CABSO</name>
<comment type="caution">
    <text evidence="2">The sequence shown here is derived from an EMBL/GenBank/DDBJ whole genome shotgun (WGS) entry which is preliminary data.</text>
</comment>
<proteinExistence type="predicted"/>
<organism evidence="2 3">
    <name type="scientific">Caballeronia sordidicola</name>
    <name type="common">Burkholderia sordidicola</name>
    <dbReference type="NCBI Taxonomy" id="196367"/>
    <lineage>
        <taxon>Bacteria</taxon>
        <taxon>Pseudomonadati</taxon>
        <taxon>Pseudomonadota</taxon>
        <taxon>Betaproteobacteria</taxon>
        <taxon>Burkholderiales</taxon>
        <taxon>Burkholderiaceae</taxon>
        <taxon>Caballeronia</taxon>
    </lineage>
</organism>
<dbReference type="CDD" id="cd16892">
    <property type="entry name" value="LT_VirB1-like"/>
    <property type="match status" value="1"/>
</dbReference>
<feature type="domain" description="Transglycosylase SLT" evidence="1">
    <location>
        <begin position="10"/>
        <end position="124"/>
    </location>
</feature>
<protein>
    <submittedName>
        <fullName evidence="2">Bores hole in peptidoglycan layer allowing type IV secretion complex assembly to occur (VirB1)</fullName>
    </submittedName>
</protein>
<dbReference type="Gene3D" id="1.10.530.10">
    <property type="match status" value="1"/>
</dbReference>
<dbReference type="Proteomes" id="UP000214720">
    <property type="component" value="Unassembled WGS sequence"/>
</dbReference>
<evidence type="ECO:0000313" key="2">
    <source>
        <dbReference type="EMBL" id="OXC78602.1"/>
    </source>
</evidence>
<accession>A0A226X568</accession>
<dbReference type="InterPro" id="IPR023346">
    <property type="entry name" value="Lysozyme-like_dom_sf"/>
</dbReference>
<dbReference type="Pfam" id="PF01464">
    <property type="entry name" value="SLT"/>
    <property type="match status" value="1"/>
</dbReference>
<gene>
    <name evidence="2" type="ORF">BSU04_10760</name>
</gene>
<dbReference type="InterPro" id="IPR008258">
    <property type="entry name" value="Transglycosylase_SLT_dom_1"/>
</dbReference>
<dbReference type="EMBL" id="MTHB01000057">
    <property type="protein sequence ID" value="OXC78602.1"/>
    <property type="molecule type" value="Genomic_DNA"/>
</dbReference>